<dbReference type="InterPro" id="IPR016191">
    <property type="entry name" value="Ribonuclease/ribotoxin"/>
</dbReference>
<dbReference type="Pfam" id="PF00545">
    <property type="entry name" value="Ribonuclease"/>
    <property type="match status" value="1"/>
</dbReference>
<evidence type="ECO:0000313" key="4">
    <source>
        <dbReference type="EMBL" id="OBS31125.1"/>
    </source>
</evidence>
<gene>
    <name evidence="4" type="ORF">A9O67_02730</name>
</gene>
<dbReference type="GO" id="GO:0003723">
    <property type="term" value="F:RNA binding"/>
    <property type="evidence" value="ECO:0007669"/>
    <property type="project" value="InterPro"/>
</dbReference>
<proteinExistence type="predicted"/>
<keyword evidence="3" id="KW-0732">Signal</keyword>
<dbReference type="CDD" id="cd00607">
    <property type="entry name" value="RNase_Sa"/>
    <property type="match status" value="1"/>
</dbReference>
<dbReference type="EMBL" id="LZDH01000045">
    <property type="protein sequence ID" value="OBS31125.1"/>
    <property type="molecule type" value="Genomic_DNA"/>
</dbReference>
<dbReference type="STRING" id="1101373.A9O67_02730"/>
<dbReference type="Gene3D" id="3.10.450.30">
    <property type="entry name" value="Microbial ribonucleases"/>
    <property type="match status" value="1"/>
</dbReference>
<dbReference type="InterPro" id="IPR000026">
    <property type="entry name" value="N1-like"/>
</dbReference>
<evidence type="ECO:0000256" key="3">
    <source>
        <dbReference type="SAM" id="SignalP"/>
    </source>
</evidence>
<name>A0A1A6DWG1_9BURK</name>
<organism evidence="4 5">
    <name type="scientific">Tepidimonas fonticaldi</name>
    <dbReference type="NCBI Taxonomy" id="1101373"/>
    <lineage>
        <taxon>Bacteria</taxon>
        <taxon>Pseudomonadati</taxon>
        <taxon>Pseudomonadota</taxon>
        <taxon>Betaproteobacteria</taxon>
        <taxon>Burkholderiales</taxon>
        <taxon>Tepidimonas</taxon>
    </lineage>
</organism>
<keyword evidence="1" id="KW-0540">Nuclease</keyword>
<feature type="chain" id="PRO_5008343799" evidence="3">
    <location>
        <begin position="29"/>
        <end position="136"/>
    </location>
</feature>
<dbReference type="Proteomes" id="UP000091969">
    <property type="component" value="Unassembled WGS sequence"/>
</dbReference>
<dbReference type="GO" id="GO:0016787">
    <property type="term" value="F:hydrolase activity"/>
    <property type="evidence" value="ECO:0007669"/>
    <property type="project" value="UniProtKB-KW"/>
</dbReference>
<feature type="signal peptide" evidence="3">
    <location>
        <begin position="1"/>
        <end position="28"/>
    </location>
</feature>
<protein>
    <submittedName>
        <fullName evidence="4">Uncharacterized protein</fullName>
    </submittedName>
</protein>
<evidence type="ECO:0000256" key="1">
    <source>
        <dbReference type="ARBA" id="ARBA00022722"/>
    </source>
</evidence>
<dbReference type="AlphaFoldDB" id="A0A1A6DWG1"/>
<accession>A0A1A6DWG1</accession>
<sequence>MRRSRWGWRAALSAGLLGLALLGATGTAARTEAPLQDAPGIAQVALADLPPEAHTVMRLIRQGGPFPYDKDGTVFFNRERLLPAHKRGYYREYTVPTPGLRHRGARRIVCGGWEPTVPDACYYTADHYASFRRIAP</sequence>
<keyword evidence="2" id="KW-0378">Hydrolase</keyword>
<comment type="caution">
    <text evidence="4">The sequence shown here is derived from an EMBL/GenBank/DDBJ whole genome shotgun (WGS) entry which is preliminary data.</text>
</comment>
<keyword evidence="5" id="KW-1185">Reference proteome</keyword>
<reference evidence="4 5" key="1">
    <citation type="submission" date="2016-06" db="EMBL/GenBank/DDBJ databases">
        <title>Genome sequence of Tepidimonas fonticaldi PL17.</title>
        <authorList>
            <person name="Pinnaka A.K."/>
        </authorList>
    </citation>
    <scope>NUCLEOTIDE SEQUENCE [LARGE SCALE GENOMIC DNA]</scope>
    <source>
        <strain evidence="4 5">PL17</strain>
    </source>
</reference>
<dbReference type="GO" id="GO:0004521">
    <property type="term" value="F:RNA endonuclease activity"/>
    <property type="evidence" value="ECO:0007669"/>
    <property type="project" value="InterPro"/>
</dbReference>
<evidence type="ECO:0000313" key="5">
    <source>
        <dbReference type="Proteomes" id="UP000091969"/>
    </source>
</evidence>
<evidence type="ECO:0000256" key="2">
    <source>
        <dbReference type="ARBA" id="ARBA00022801"/>
    </source>
</evidence>
<dbReference type="SUPFAM" id="SSF53933">
    <property type="entry name" value="Microbial ribonucleases"/>
    <property type="match status" value="1"/>
</dbReference>
<dbReference type="SMR" id="A0A1A6DWG1"/>